<evidence type="ECO:0000256" key="13">
    <source>
        <dbReference type="ARBA" id="ARBA00043832"/>
    </source>
</evidence>
<comment type="catalytic activity">
    <reaction evidence="10">
        <text>1D-myo-inositol 1,2,5,6-tetrakisphosphate + H2O = 1D-myo-inositol 1,2,6-trisphosphate + phosphate</text>
        <dbReference type="Rhea" id="RHEA:77119"/>
        <dbReference type="ChEBI" id="CHEBI:15377"/>
        <dbReference type="ChEBI" id="CHEBI:43474"/>
        <dbReference type="ChEBI" id="CHEBI:195535"/>
        <dbReference type="ChEBI" id="CHEBI:195537"/>
        <dbReference type="EC" id="3.1.3.62"/>
    </reaction>
    <physiologicalReaction direction="left-to-right" evidence="10">
        <dbReference type="Rhea" id="RHEA:77120"/>
    </physiologicalReaction>
</comment>
<dbReference type="EC" id="3.1.3.80" evidence="3"/>
<feature type="signal peptide" evidence="14">
    <location>
        <begin position="1"/>
        <end position="24"/>
    </location>
</feature>
<comment type="catalytic activity">
    <reaction evidence="13">
        <text>(2R)-2,3-bisphosphoglycerate + H2O = (2R)-2-phosphoglycerate + phosphate</text>
        <dbReference type="Rhea" id="RHEA:27381"/>
        <dbReference type="ChEBI" id="CHEBI:15377"/>
        <dbReference type="ChEBI" id="CHEBI:43474"/>
        <dbReference type="ChEBI" id="CHEBI:58248"/>
        <dbReference type="ChEBI" id="CHEBI:58289"/>
        <dbReference type="EC" id="3.1.3.80"/>
    </reaction>
    <physiologicalReaction direction="left-to-right" evidence="13">
        <dbReference type="Rhea" id="RHEA:27382"/>
    </physiologicalReaction>
</comment>
<reference evidence="15" key="1">
    <citation type="journal article" date="2020" name="bioRxiv">
        <title>Chromosome-level reference genome of the European wasp spider Argiope bruennichi: a resource for studies on range expansion and evolutionary adaptation.</title>
        <authorList>
            <person name="Sheffer M.M."/>
            <person name="Hoppe A."/>
            <person name="Krehenwinkel H."/>
            <person name="Uhl G."/>
            <person name="Kuss A.W."/>
            <person name="Jensen L."/>
            <person name="Jensen C."/>
            <person name="Gillespie R.G."/>
            <person name="Hoff K.J."/>
            <person name="Prost S."/>
        </authorList>
    </citation>
    <scope>NUCLEOTIDE SEQUENCE</scope>
</reference>
<comment type="caution">
    <text evidence="15">The sequence shown here is derived from an EMBL/GenBank/DDBJ whole genome shotgun (WGS) entry which is preliminary data.</text>
</comment>
<dbReference type="GO" id="GO:0016020">
    <property type="term" value="C:membrane"/>
    <property type="evidence" value="ECO:0007669"/>
    <property type="project" value="UniProtKB-SubCell"/>
</dbReference>
<evidence type="ECO:0000256" key="12">
    <source>
        <dbReference type="ARBA" id="ARBA00043691"/>
    </source>
</evidence>
<dbReference type="Proteomes" id="UP000807504">
    <property type="component" value="Unassembled WGS sequence"/>
</dbReference>
<protein>
    <recommendedName>
        <fullName evidence="5">Multiple inositol polyphosphate phosphatase 1</fullName>
        <ecNumber evidence="4">3.1.3.62</ecNumber>
        <ecNumber evidence="3">3.1.3.80</ecNumber>
    </recommendedName>
    <alternativeName>
        <fullName evidence="9">2,3-bisphosphoglycerate 3-phosphatase</fullName>
    </alternativeName>
</protein>
<evidence type="ECO:0000256" key="8">
    <source>
        <dbReference type="ARBA" id="ARBA00023136"/>
    </source>
</evidence>
<dbReference type="EMBL" id="JABXBU010000001">
    <property type="protein sequence ID" value="KAF8796158.1"/>
    <property type="molecule type" value="Genomic_DNA"/>
</dbReference>
<organism evidence="15 16">
    <name type="scientific">Argiope bruennichi</name>
    <name type="common">Wasp spider</name>
    <name type="synonym">Aranea bruennichi</name>
    <dbReference type="NCBI Taxonomy" id="94029"/>
    <lineage>
        <taxon>Eukaryota</taxon>
        <taxon>Metazoa</taxon>
        <taxon>Ecdysozoa</taxon>
        <taxon>Arthropoda</taxon>
        <taxon>Chelicerata</taxon>
        <taxon>Arachnida</taxon>
        <taxon>Araneae</taxon>
        <taxon>Araneomorphae</taxon>
        <taxon>Entelegynae</taxon>
        <taxon>Araneoidea</taxon>
        <taxon>Araneidae</taxon>
        <taxon>Argiope</taxon>
    </lineage>
</organism>
<proteinExistence type="inferred from homology"/>
<dbReference type="GO" id="GO:0052745">
    <property type="term" value="F:inositol phosphate phosphatase activity"/>
    <property type="evidence" value="ECO:0007669"/>
    <property type="project" value="TreeGrafter"/>
</dbReference>
<dbReference type="GO" id="GO:0003993">
    <property type="term" value="F:acid phosphatase activity"/>
    <property type="evidence" value="ECO:0007669"/>
    <property type="project" value="TreeGrafter"/>
</dbReference>
<dbReference type="AlphaFoldDB" id="A0A8T0G135"/>
<dbReference type="EC" id="3.1.3.62" evidence="4"/>
<keyword evidence="8" id="KW-0472">Membrane</keyword>
<dbReference type="CDD" id="cd07061">
    <property type="entry name" value="HP_HAP_like"/>
    <property type="match status" value="1"/>
</dbReference>
<comment type="catalytic activity">
    <reaction evidence="12">
        <text>1D-myo-inositol hexakisphosphate + H2O = 1D-myo-inositol 1,2,4,5,6-pentakisphosphate + phosphate</text>
        <dbReference type="Rhea" id="RHEA:16989"/>
        <dbReference type="ChEBI" id="CHEBI:15377"/>
        <dbReference type="ChEBI" id="CHEBI:43474"/>
        <dbReference type="ChEBI" id="CHEBI:57798"/>
        <dbReference type="ChEBI" id="CHEBI:58130"/>
        <dbReference type="EC" id="3.1.3.62"/>
    </reaction>
    <physiologicalReaction direction="left-to-right" evidence="12">
        <dbReference type="Rhea" id="RHEA:16990"/>
    </physiologicalReaction>
</comment>
<evidence type="ECO:0000256" key="5">
    <source>
        <dbReference type="ARBA" id="ARBA00018097"/>
    </source>
</evidence>
<comment type="catalytic activity">
    <reaction evidence="11">
        <text>1D-myo-inositol 1,2,4,5,6-pentakisphosphate + H2O = 1D-myo-inositol 1,2,5,6-tetrakisphosphate + phosphate</text>
        <dbReference type="Rhea" id="RHEA:77115"/>
        <dbReference type="ChEBI" id="CHEBI:15377"/>
        <dbReference type="ChEBI" id="CHEBI:43474"/>
        <dbReference type="ChEBI" id="CHEBI:57798"/>
        <dbReference type="ChEBI" id="CHEBI:195535"/>
        <dbReference type="EC" id="3.1.3.62"/>
    </reaction>
    <physiologicalReaction direction="left-to-right" evidence="11">
        <dbReference type="Rhea" id="RHEA:77116"/>
    </physiologicalReaction>
</comment>
<evidence type="ECO:0000256" key="2">
    <source>
        <dbReference type="ARBA" id="ARBA00008422"/>
    </source>
</evidence>
<evidence type="ECO:0000256" key="9">
    <source>
        <dbReference type="ARBA" id="ARBA00031642"/>
    </source>
</evidence>
<evidence type="ECO:0000256" key="4">
    <source>
        <dbReference type="ARBA" id="ARBA00013040"/>
    </source>
</evidence>
<name>A0A8T0G135_ARGBR</name>
<evidence type="ECO:0000256" key="6">
    <source>
        <dbReference type="ARBA" id="ARBA00022729"/>
    </source>
</evidence>
<dbReference type="InterPro" id="IPR000560">
    <property type="entry name" value="His_Pase_clade-2"/>
</dbReference>
<evidence type="ECO:0000256" key="1">
    <source>
        <dbReference type="ARBA" id="ARBA00004370"/>
    </source>
</evidence>
<keyword evidence="6 14" id="KW-0732">Signal</keyword>
<dbReference type="Pfam" id="PF00328">
    <property type="entry name" value="His_Phos_2"/>
    <property type="match status" value="1"/>
</dbReference>
<gene>
    <name evidence="15" type="ORF">HNY73_000572</name>
</gene>
<evidence type="ECO:0000256" key="11">
    <source>
        <dbReference type="ARBA" id="ARBA00043671"/>
    </source>
</evidence>
<evidence type="ECO:0000256" key="7">
    <source>
        <dbReference type="ARBA" id="ARBA00022801"/>
    </source>
</evidence>
<feature type="chain" id="PRO_5035906096" description="Multiple inositol polyphosphate phosphatase 1" evidence="14">
    <location>
        <begin position="25"/>
        <end position="397"/>
    </location>
</feature>
<evidence type="ECO:0000313" key="16">
    <source>
        <dbReference type="Proteomes" id="UP000807504"/>
    </source>
</evidence>
<reference evidence="15" key="2">
    <citation type="submission" date="2020-06" db="EMBL/GenBank/DDBJ databases">
        <authorList>
            <person name="Sheffer M."/>
        </authorList>
    </citation>
    <scope>NUCLEOTIDE SEQUENCE</scope>
</reference>
<dbReference type="PANTHER" id="PTHR20963">
    <property type="entry name" value="MULTIPLE INOSITOL POLYPHOSPHATE PHOSPHATASE-RELATED"/>
    <property type="match status" value="1"/>
</dbReference>
<keyword evidence="7" id="KW-0378">Hydrolase</keyword>
<comment type="subcellular location">
    <subcellularLocation>
        <location evidence="1">Membrane</location>
    </subcellularLocation>
</comment>
<dbReference type="Gene3D" id="3.40.50.1240">
    <property type="entry name" value="Phosphoglycerate mutase-like"/>
    <property type="match status" value="1"/>
</dbReference>
<evidence type="ECO:0000256" key="3">
    <source>
        <dbReference type="ARBA" id="ARBA00012976"/>
    </source>
</evidence>
<evidence type="ECO:0000256" key="10">
    <source>
        <dbReference type="ARBA" id="ARBA00043668"/>
    </source>
</evidence>
<accession>A0A8T0G135</accession>
<dbReference type="PANTHER" id="PTHR20963:SF8">
    <property type="entry name" value="MULTIPLE INOSITOL POLYPHOSPHATE PHOSPHATASE 1"/>
    <property type="match status" value="1"/>
</dbReference>
<dbReference type="SUPFAM" id="SSF53254">
    <property type="entry name" value="Phosphoglycerate mutase-like"/>
    <property type="match status" value="1"/>
</dbReference>
<keyword evidence="16" id="KW-1185">Reference proteome</keyword>
<comment type="similarity">
    <text evidence="2">Belongs to the histidine acid phosphatase family. MINPP1 subfamily.</text>
</comment>
<evidence type="ECO:0000256" key="14">
    <source>
        <dbReference type="SAM" id="SignalP"/>
    </source>
</evidence>
<dbReference type="InterPro" id="IPR029033">
    <property type="entry name" value="His_PPase_superfam"/>
</dbReference>
<sequence>MLKNEDSICLIVIILIANLVSISPKEEQPVCIKLDGGNTCHSKDPNPYRYYGTKTPYRIATQNNNESDIPLEGCTPIVFYMLSRHATRYPDEEYIVDLIKLLPALKKNITESFLAGKTKLCIEDMEKIEKFELNMKKEDDNRINKNIDFEGKVNDGLLNFHKTCKKLRKKCDDPSYDVKEIDSFQNGVLMKNVVKSVSERIGVPLTKDDIKLLYITCVFGYALNNSDAWCSVFSNDDLRVLEFNDDIDDYYKDAYGNDVNYKQACPIARYIFNLFKSGENSNDTKVVLHFSHAGAIKKVYAMFGLFRDELPLTADAFCSEQNRKWRSSLIAPFNTNIELVLYQCGEEYKVATFHNEKPVKVNGCDDEFCSFNKFSATYEPMSKACNVSKICCTCCKE</sequence>
<dbReference type="GO" id="GO:0034417">
    <property type="term" value="F:bisphosphoglycerate 3-phosphatase activity"/>
    <property type="evidence" value="ECO:0007669"/>
    <property type="project" value="UniProtKB-EC"/>
</dbReference>
<evidence type="ECO:0000313" key="15">
    <source>
        <dbReference type="EMBL" id="KAF8796158.1"/>
    </source>
</evidence>